<reference evidence="1" key="1">
    <citation type="submission" date="2024-03" db="EMBL/GenBank/DDBJ databases">
        <authorList>
            <consortium name="ELIXIR-Norway"/>
            <consortium name="Elixir Norway"/>
        </authorList>
    </citation>
    <scope>NUCLEOTIDE SEQUENCE</scope>
</reference>
<gene>
    <name evidence="1" type="ORF">CSSPJE1EN2_LOCUS15072</name>
</gene>
<keyword evidence="2" id="KW-1185">Reference proteome</keyword>
<protein>
    <recommendedName>
        <fullName evidence="3">Thioredoxin domain-containing protein</fullName>
    </recommendedName>
</protein>
<dbReference type="Pfam" id="PF13911">
    <property type="entry name" value="AhpC-TSA_2"/>
    <property type="match status" value="1"/>
</dbReference>
<dbReference type="EMBL" id="OZ023704">
    <property type="protein sequence ID" value="CAK9872502.1"/>
    <property type="molecule type" value="Genomic_DNA"/>
</dbReference>
<accession>A0ABP1BB42</accession>
<dbReference type="InterPro" id="IPR036249">
    <property type="entry name" value="Thioredoxin-like_sf"/>
</dbReference>
<name>A0ABP1BB42_9BRYO</name>
<evidence type="ECO:0000313" key="2">
    <source>
        <dbReference type="Proteomes" id="UP001497522"/>
    </source>
</evidence>
<organism evidence="1 2">
    <name type="scientific">Sphagnum jensenii</name>
    <dbReference type="NCBI Taxonomy" id="128206"/>
    <lineage>
        <taxon>Eukaryota</taxon>
        <taxon>Viridiplantae</taxon>
        <taxon>Streptophyta</taxon>
        <taxon>Embryophyta</taxon>
        <taxon>Bryophyta</taxon>
        <taxon>Sphagnophytina</taxon>
        <taxon>Sphagnopsida</taxon>
        <taxon>Sphagnales</taxon>
        <taxon>Sphagnaceae</taxon>
        <taxon>Sphagnum</taxon>
    </lineage>
</organism>
<dbReference type="CDD" id="cd02970">
    <property type="entry name" value="PRX_like2"/>
    <property type="match status" value="1"/>
</dbReference>
<proteinExistence type="predicted"/>
<evidence type="ECO:0008006" key="3">
    <source>
        <dbReference type="Google" id="ProtNLM"/>
    </source>
</evidence>
<evidence type="ECO:0000313" key="1">
    <source>
        <dbReference type="EMBL" id="CAK9872502.1"/>
    </source>
</evidence>
<dbReference type="PANTHER" id="PTHR28630">
    <property type="match status" value="1"/>
</dbReference>
<dbReference type="SUPFAM" id="SSF52833">
    <property type="entry name" value="Thioredoxin-like"/>
    <property type="match status" value="1"/>
</dbReference>
<dbReference type="InterPro" id="IPR032801">
    <property type="entry name" value="PXL2A/B/C"/>
</dbReference>
<sequence>MDGLLVRSTSRTLLAAPQASRYSRAKPHIPTNISRAVAQRSFPCPQPLSSSPFSRPAFLKVSSKEIHTRSMSRAGMARASGEVIMDMEALQGISIFTADGESVQFKDLWDQKNGKAIVAFLRHFGCPFCWEFASALRDAKPKFDAAGFKLITIGVGPPSKARNLAENLPFPIECLYADPDRKAYDALGLYHGVARTWLNPASMQIFGRLDKVAKAVKGWNSGVMPDDSSATLQQGGVYVFDGSRLLYARKDESTGDHSKIDDILKSCCTPVAA</sequence>
<dbReference type="PANTHER" id="PTHR28630:SF23">
    <property type="entry name" value="THIOREDOXIN SUPERFAMILY PROTEIN"/>
    <property type="match status" value="1"/>
</dbReference>
<dbReference type="Proteomes" id="UP001497522">
    <property type="component" value="Chromosome 3"/>
</dbReference>
<dbReference type="Gene3D" id="3.40.30.10">
    <property type="entry name" value="Glutaredoxin"/>
    <property type="match status" value="1"/>
</dbReference>